<dbReference type="VEuPathDB" id="CryptoDB:ChTU502y2012_407g2615"/>
<evidence type="ECO:0000259" key="2">
    <source>
        <dbReference type="SMART" id="SM00306"/>
    </source>
</evidence>
<dbReference type="EMBL" id="LN877953">
    <property type="protein sequence ID" value="CUV07520.1"/>
    <property type="molecule type" value="Genomic_DNA"/>
</dbReference>
<dbReference type="SMART" id="SM00306">
    <property type="entry name" value="HintN"/>
    <property type="match status" value="1"/>
</dbReference>
<evidence type="ECO:0000313" key="3">
    <source>
        <dbReference type="EMBL" id="CUV07520.1"/>
    </source>
</evidence>
<sequence>MKVNNIKIICFLWLTILIELFWFNKECRKNVDLFHSNPSFIRVRTKSIFDTFSGMSTGGTGFRSGWGNVISNAISLAFPSSCVGQLINIGYLSNELDEDDYPYNPNCGAQSQSNNLCFPGNSSVVTRERGEIKLEDLRIGEHVLIRDLNTMKFKYSKVEIMLHKDKNIYLDDEWIQVEYLGMEKPLVLSPNHLIFIQYLGEKPHEGNCYYPSQIEKAIGIEVTPQLEKKKKLTSIQAKDIRVGDSVIIYSKERVGWVTQVSIISNVNSNQKNYEYVGRYAPLTTDGYLIVNGVLVSSYSKPFPWPMELLNPSHNLIDLLARPIVNIEIHFKQIFDYIRNGVVKILRYISNISSKYTFDRSIALSLEIIRAISLFVK</sequence>
<dbReference type="Gene3D" id="2.170.16.10">
    <property type="entry name" value="Hedgehog/Intein (Hint) domain"/>
    <property type="match status" value="1"/>
</dbReference>
<dbReference type="GO" id="GO:0016539">
    <property type="term" value="P:intein-mediated protein splicing"/>
    <property type="evidence" value="ECO:0007669"/>
    <property type="project" value="InterPro"/>
</dbReference>
<dbReference type="Pfam" id="PF01079">
    <property type="entry name" value="Hint"/>
    <property type="match status" value="1"/>
</dbReference>
<gene>
    <name evidence="3" type="ORF">CHUDEA7_5290</name>
</gene>
<dbReference type="AlphaFoldDB" id="A0A0S4TJF5"/>
<organism evidence="3">
    <name type="scientific">Cryptosporidium hominis</name>
    <dbReference type="NCBI Taxonomy" id="237895"/>
    <lineage>
        <taxon>Eukaryota</taxon>
        <taxon>Sar</taxon>
        <taxon>Alveolata</taxon>
        <taxon>Apicomplexa</taxon>
        <taxon>Conoidasida</taxon>
        <taxon>Coccidia</taxon>
        <taxon>Eucoccidiorida</taxon>
        <taxon>Eimeriorina</taxon>
        <taxon>Cryptosporidiidae</taxon>
        <taxon>Cryptosporidium</taxon>
    </lineage>
</organism>
<dbReference type="SUPFAM" id="SSF51294">
    <property type="entry name" value="Hedgehog/intein (Hint) domain"/>
    <property type="match status" value="1"/>
</dbReference>
<dbReference type="InterPro" id="IPR006141">
    <property type="entry name" value="Intein_N"/>
</dbReference>
<dbReference type="PANTHER" id="PTHR11889:SF31">
    <property type="entry name" value="PROTEIN HEDGEHOG"/>
    <property type="match status" value="1"/>
</dbReference>
<dbReference type="GO" id="GO:0016540">
    <property type="term" value="P:protein autoprocessing"/>
    <property type="evidence" value="ECO:0007669"/>
    <property type="project" value="InterPro"/>
</dbReference>
<feature type="domain" description="Hint" evidence="2">
    <location>
        <begin position="115"/>
        <end position="250"/>
    </location>
</feature>
<dbReference type="CDD" id="cd00081">
    <property type="entry name" value="Hint"/>
    <property type="match status" value="1"/>
</dbReference>
<name>A0A0S4TJF5_CRYHO</name>
<keyword evidence="1" id="KW-0732">Signal</keyword>
<dbReference type="InterPro" id="IPR050387">
    <property type="entry name" value="Hedgehog_Signaling"/>
</dbReference>
<protein>
    <recommendedName>
        <fullName evidence="2">Hint domain-containing protein</fullName>
    </recommendedName>
</protein>
<proteinExistence type="predicted"/>
<dbReference type="InterPro" id="IPR001767">
    <property type="entry name" value="Hedgehog_Hint"/>
</dbReference>
<reference evidence="3" key="1">
    <citation type="submission" date="2015-08" db="EMBL/GenBank/DDBJ databases">
        <authorList>
            <person name="Babu N.S."/>
            <person name="Beckwith C.J."/>
            <person name="Beseler K.G."/>
            <person name="Brison A."/>
            <person name="Carone J.V."/>
            <person name="Caskin T.P."/>
            <person name="Diamond M."/>
            <person name="Durham M.E."/>
            <person name="Foxe J.M."/>
            <person name="Go M."/>
            <person name="Henderson B.A."/>
            <person name="Jones I.B."/>
            <person name="McGettigan J.A."/>
            <person name="Micheletti S.J."/>
            <person name="Nasrallah M.E."/>
            <person name="Ortiz D."/>
            <person name="Piller C.R."/>
            <person name="Privatt S.R."/>
            <person name="Schneider S.L."/>
            <person name="Sharp S."/>
            <person name="Smith T.C."/>
            <person name="Stanton J.D."/>
            <person name="Ullery H.E."/>
            <person name="Wilson R.J."/>
            <person name="Serrano M.G."/>
            <person name="Buck G."/>
            <person name="Lee V."/>
            <person name="Wang Y."/>
            <person name="Carvalho R."/>
            <person name="Voegtly L."/>
            <person name="Shi R."/>
            <person name="Duckworth R."/>
            <person name="Johnson A."/>
            <person name="Loviza R."/>
            <person name="Walstead R."/>
            <person name="Shah Z."/>
            <person name="Kiflezghi M."/>
            <person name="Wade K."/>
            <person name="Ball S.L."/>
            <person name="Bradley K.W."/>
            <person name="Asai D.J."/>
            <person name="Bowman C.A."/>
            <person name="Russell D.A."/>
            <person name="Pope W.H."/>
            <person name="Jacobs-Sera D."/>
            <person name="Hendrix R.W."/>
            <person name="Hatfull G.F."/>
        </authorList>
    </citation>
    <scope>NUCLEOTIDE SEQUENCE [LARGE SCALE GENOMIC DNA]</scope>
</reference>
<dbReference type="PROSITE" id="PS50817">
    <property type="entry name" value="INTEIN_N_TER"/>
    <property type="match status" value="1"/>
</dbReference>
<accession>A0A0S4TJF5</accession>
<feature type="signal peptide" evidence="1">
    <location>
        <begin position="1"/>
        <end position="20"/>
    </location>
</feature>
<dbReference type="InterPro" id="IPR003587">
    <property type="entry name" value="Hint_dom_N"/>
</dbReference>
<dbReference type="VEuPathDB" id="CryptoDB:GY17_00002416"/>
<dbReference type="Proteomes" id="UP000199752">
    <property type="component" value="Chromosome 7"/>
</dbReference>
<feature type="chain" id="PRO_5006627791" description="Hint domain-containing protein" evidence="1">
    <location>
        <begin position="21"/>
        <end position="376"/>
    </location>
</feature>
<dbReference type="PANTHER" id="PTHR11889">
    <property type="entry name" value="HEDGEHOG"/>
    <property type="match status" value="1"/>
</dbReference>
<dbReference type="VEuPathDB" id="CryptoDB:Chro.70589"/>
<evidence type="ECO:0000256" key="1">
    <source>
        <dbReference type="SAM" id="SignalP"/>
    </source>
</evidence>
<dbReference type="InterPro" id="IPR036844">
    <property type="entry name" value="Hint_dom_sf"/>
</dbReference>
<dbReference type="VEuPathDB" id="CryptoDB:CHUDEA7_5290"/>